<evidence type="ECO:0000259" key="1">
    <source>
        <dbReference type="PROSITE" id="PS50835"/>
    </source>
</evidence>
<dbReference type="InterPro" id="IPR050150">
    <property type="entry name" value="IgV_Light_Chain"/>
</dbReference>
<dbReference type="PANTHER" id="PTHR23267">
    <property type="entry name" value="IMMUNOGLOBULIN LIGHT CHAIN"/>
    <property type="match status" value="1"/>
</dbReference>
<dbReference type="InterPro" id="IPR013783">
    <property type="entry name" value="Ig-like_fold"/>
</dbReference>
<dbReference type="InterPro" id="IPR013106">
    <property type="entry name" value="Ig_V-set"/>
</dbReference>
<feature type="domain" description="Ig-like" evidence="1">
    <location>
        <begin position="123"/>
        <end position="224"/>
    </location>
</feature>
<dbReference type="Pfam" id="PF07686">
    <property type="entry name" value="V-set"/>
    <property type="match status" value="1"/>
</dbReference>
<name>A0AAV6HA72_9TELE</name>
<organism evidence="2 3">
    <name type="scientific">Alosa alosa</name>
    <name type="common">allis shad</name>
    <dbReference type="NCBI Taxonomy" id="278164"/>
    <lineage>
        <taxon>Eukaryota</taxon>
        <taxon>Metazoa</taxon>
        <taxon>Chordata</taxon>
        <taxon>Craniata</taxon>
        <taxon>Vertebrata</taxon>
        <taxon>Euteleostomi</taxon>
        <taxon>Actinopterygii</taxon>
        <taxon>Neopterygii</taxon>
        <taxon>Teleostei</taxon>
        <taxon>Clupei</taxon>
        <taxon>Clupeiformes</taxon>
        <taxon>Clupeoidei</taxon>
        <taxon>Clupeidae</taxon>
        <taxon>Alosa</taxon>
    </lineage>
</organism>
<dbReference type="Gene3D" id="2.60.40.10">
    <property type="entry name" value="Immunoglobulins"/>
    <property type="match status" value="1"/>
</dbReference>
<reference evidence="2" key="1">
    <citation type="submission" date="2020-10" db="EMBL/GenBank/DDBJ databases">
        <title>Chromosome-scale genome assembly of the Allis shad, Alosa alosa.</title>
        <authorList>
            <person name="Margot Z."/>
            <person name="Christophe K."/>
            <person name="Cabau C."/>
            <person name="Louis A."/>
            <person name="Berthelot C."/>
            <person name="Parey E."/>
            <person name="Roest Crollius H."/>
            <person name="Montfort J."/>
            <person name="Robinson-Rechavi M."/>
            <person name="Bucao C."/>
            <person name="Bouchez O."/>
            <person name="Gislard M."/>
            <person name="Lluch J."/>
            <person name="Milhes M."/>
            <person name="Lampietro C."/>
            <person name="Lopez Roques C."/>
            <person name="Donnadieu C."/>
            <person name="Braasch I."/>
            <person name="Desvignes T."/>
            <person name="Postlethwait J."/>
            <person name="Bobe J."/>
            <person name="Guiguen Y."/>
        </authorList>
    </citation>
    <scope>NUCLEOTIDE SEQUENCE</scope>
    <source>
        <strain evidence="2">M-15738</strain>
        <tissue evidence="2">Blood</tissue>
    </source>
</reference>
<comment type="caution">
    <text evidence="2">The sequence shown here is derived from an EMBL/GenBank/DDBJ whole genome shotgun (WGS) entry which is preliminary data.</text>
</comment>
<keyword evidence="3" id="KW-1185">Reference proteome</keyword>
<dbReference type="SMART" id="SM00409">
    <property type="entry name" value="IG"/>
    <property type="match status" value="1"/>
</dbReference>
<dbReference type="PROSITE" id="PS50835">
    <property type="entry name" value="IG_LIKE"/>
    <property type="match status" value="1"/>
</dbReference>
<dbReference type="FunFam" id="2.60.40.10:FF:001230">
    <property type="entry name" value="Immunoglobulin kappa variable 8-16"/>
    <property type="match status" value="1"/>
</dbReference>
<dbReference type="InterPro" id="IPR007110">
    <property type="entry name" value="Ig-like_dom"/>
</dbReference>
<dbReference type="Proteomes" id="UP000823561">
    <property type="component" value="Chromosome 3"/>
</dbReference>
<gene>
    <name evidence="2" type="ORF">AALO_G00035650</name>
</gene>
<dbReference type="InterPro" id="IPR036179">
    <property type="entry name" value="Ig-like_dom_sf"/>
</dbReference>
<dbReference type="SUPFAM" id="SSF48726">
    <property type="entry name" value="Immunoglobulin"/>
    <property type="match status" value="1"/>
</dbReference>
<dbReference type="InterPro" id="IPR003599">
    <property type="entry name" value="Ig_sub"/>
</dbReference>
<accession>A0AAV6HA72</accession>
<protein>
    <recommendedName>
        <fullName evidence="1">Ig-like domain-containing protein</fullName>
    </recommendedName>
</protein>
<sequence length="226" mass="24563">MQLGPRARVNETVQLLSLPAEGAEGLECSAAEWGQQHQTAEPRVTTRRQQFSHATTAGECRDSMTLNINEGVHQVYFVLRLLSGVEPRRSNLSVMKTQPSAMAFISILTWTLVLVTKEAYGQVTVTQTPVVKMARPGETVTLSCKTNPQLTGGSLSWYLQTPGEAPKLLIRSISTHVSGTPDRFSGGGTSKGSDFTLTISGVQAEDAGDYYCQSFHSFSPYVFTPC</sequence>
<dbReference type="AlphaFoldDB" id="A0AAV6HA72"/>
<evidence type="ECO:0000313" key="3">
    <source>
        <dbReference type="Proteomes" id="UP000823561"/>
    </source>
</evidence>
<dbReference type="SMART" id="SM00406">
    <property type="entry name" value="IGv"/>
    <property type="match status" value="1"/>
</dbReference>
<proteinExistence type="predicted"/>
<dbReference type="EMBL" id="JADWDJ010000003">
    <property type="protein sequence ID" value="KAG5282871.1"/>
    <property type="molecule type" value="Genomic_DNA"/>
</dbReference>
<evidence type="ECO:0000313" key="2">
    <source>
        <dbReference type="EMBL" id="KAG5282871.1"/>
    </source>
</evidence>